<protein>
    <submittedName>
        <fullName evidence="1">Uncharacterized protein</fullName>
    </submittedName>
</protein>
<sequence length="86" mass="10254">MRPQCVFSPSFRPIHFRSRRTFCPRRALVNFGSKPHKIRTNDYSSPHFDRNGTRAMPRMLPTPYSRFPRALCRPILPHFYPFMSTI</sequence>
<proteinExistence type="predicted"/>
<organism evidence="1 2">
    <name type="scientific">Alloprevotella tannerae ATCC 51259</name>
    <dbReference type="NCBI Taxonomy" id="626522"/>
    <lineage>
        <taxon>Bacteria</taxon>
        <taxon>Pseudomonadati</taxon>
        <taxon>Bacteroidota</taxon>
        <taxon>Bacteroidia</taxon>
        <taxon>Bacteroidales</taxon>
        <taxon>Prevotellaceae</taxon>
        <taxon>Alloprevotella</taxon>
    </lineage>
</organism>
<dbReference type="STRING" id="626522.GCWU000325_01364"/>
<dbReference type="HOGENOM" id="CLU_2495309_0_0_10"/>
<dbReference type="AlphaFoldDB" id="C9LGM1"/>
<accession>C9LGM1</accession>
<comment type="caution">
    <text evidence="1">The sequence shown here is derived from an EMBL/GenBank/DDBJ whole genome shotgun (WGS) entry which is preliminary data.</text>
</comment>
<evidence type="ECO:0000313" key="2">
    <source>
        <dbReference type="Proteomes" id="UP000003460"/>
    </source>
</evidence>
<keyword evidence="2" id="KW-1185">Reference proteome</keyword>
<name>C9LGM1_9BACT</name>
<dbReference type="Proteomes" id="UP000003460">
    <property type="component" value="Unassembled WGS sequence"/>
</dbReference>
<reference evidence="1" key="1">
    <citation type="submission" date="2009-09" db="EMBL/GenBank/DDBJ databases">
        <authorList>
            <person name="Weinstock G."/>
            <person name="Sodergren E."/>
            <person name="Clifton S."/>
            <person name="Fulton L."/>
            <person name="Fulton B."/>
            <person name="Courtney L."/>
            <person name="Fronick C."/>
            <person name="Harrison M."/>
            <person name="Strong C."/>
            <person name="Farmer C."/>
            <person name="Delahaunty K."/>
            <person name="Markovic C."/>
            <person name="Hall O."/>
            <person name="Minx P."/>
            <person name="Tomlinson C."/>
            <person name="Mitreva M."/>
            <person name="Nelson J."/>
            <person name="Hou S."/>
            <person name="Wollam A."/>
            <person name="Pepin K.H."/>
            <person name="Johnson M."/>
            <person name="Bhonagiri V."/>
            <person name="Nash W.E."/>
            <person name="Warren W."/>
            <person name="Chinwalla A."/>
            <person name="Mardis E.R."/>
            <person name="Wilson R.K."/>
        </authorList>
    </citation>
    <scope>NUCLEOTIDE SEQUENCE [LARGE SCALE GENOMIC DNA]</scope>
    <source>
        <strain evidence="1">ATCC 51259</strain>
    </source>
</reference>
<evidence type="ECO:0000313" key="1">
    <source>
        <dbReference type="EMBL" id="EEX71828.1"/>
    </source>
</evidence>
<gene>
    <name evidence="1" type="ORF">GCWU000325_01364</name>
</gene>
<dbReference type="EMBL" id="ACIJ02000018">
    <property type="protein sequence ID" value="EEX71828.1"/>
    <property type="molecule type" value="Genomic_DNA"/>
</dbReference>